<sequence>MNTLTLKDLSVTEQLDSKVMRTVRGGAGNDFMPPLYFNFMPMYAPNNSRTVYASQLISTTMNIQNGNNTAFVTGATNTFNPHVSSSNNIYMPN</sequence>
<name>A0A6S7B4A5_9BURK</name>
<dbReference type="Proteomes" id="UP000494365">
    <property type="component" value="Unassembled WGS sequence"/>
</dbReference>
<accession>A0A6S7B4A5</accession>
<dbReference type="EMBL" id="CADIKK010000002">
    <property type="protein sequence ID" value="CAB3777570.1"/>
    <property type="molecule type" value="Genomic_DNA"/>
</dbReference>
<protein>
    <submittedName>
        <fullName evidence="1">Uncharacterized protein</fullName>
    </submittedName>
</protein>
<evidence type="ECO:0000313" key="1">
    <source>
        <dbReference type="EMBL" id="CAB3777570.1"/>
    </source>
</evidence>
<evidence type="ECO:0000313" key="2">
    <source>
        <dbReference type="Proteomes" id="UP000494365"/>
    </source>
</evidence>
<proteinExistence type="predicted"/>
<dbReference type="RefSeq" id="WP_175147919.1">
    <property type="nucleotide sequence ID" value="NZ_CADIKK010000002.1"/>
</dbReference>
<reference evidence="1 2" key="1">
    <citation type="submission" date="2020-04" db="EMBL/GenBank/DDBJ databases">
        <authorList>
            <person name="De Canck E."/>
        </authorList>
    </citation>
    <scope>NUCLEOTIDE SEQUENCE [LARGE SCALE GENOMIC DNA]</scope>
    <source>
        <strain evidence="1 2">LMG 28614</strain>
    </source>
</reference>
<keyword evidence="2" id="KW-1185">Reference proteome</keyword>
<dbReference type="AlphaFoldDB" id="A0A6S7B4A5"/>
<organism evidence="1 2">
    <name type="scientific">Paraburkholderia ultramafica</name>
    <dbReference type="NCBI Taxonomy" id="1544867"/>
    <lineage>
        <taxon>Bacteria</taxon>
        <taxon>Pseudomonadati</taxon>
        <taxon>Pseudomonadota</taxon>
        <taxon>Betaproteobacteria</taxon>
        <taxon>Burkholderiales</taxon>
        <taxon>Burkholderiaceae</taxon>
        <taxon>Paraburkholderia</taxon>
    </lineage>
</organism>
<gene>
    <name evidence="1" type="ORF">LMG28614_00415</name>
</gene>